<dbReference type="AlphaFoldDB" id="A0A4C1TGF3"/>
<dbReference type="EMBL" id="BGZK01000058">
    <property type="protein sequence ID" value="GBP13589.1"/>
    <property type="molecule type" value="Genomic_DNA"/>
</dbReference>
<name>A0A4C1TGF3_EUMVA</name>
<evidence type="ECO:0000256" key="1">
    <source>
        <dbReference type="SAM" id="MobiDB-lite"/>
    </source>
</evidence>
<gene>
    <name evidence="2" type="ORF">EVAR_6932_1</name>
</gene>
<sequence>MYRLYVLHLEMVGAESGSTYGRNRKPDHDKERKKDRDRQKDKHHKHKDYGDCAFDRFFLFRQEASQTYKHRTSREKDMSISVDDPRRARHWAKRIRTNASVVNGVLDHRREHGHQSFLEGSGRGRFGFRDERVDDITSGDRIFTGGDILGVVQIDRGVTGPRSPRPLGRDGLTTPKVGMPLARATPLQLRDIRFYVMRGRLCAHCSTVVWRAEPV</sequence>
<feature type="compositionally biased region" description="Basic and acidic residues" evidence="1">
    <location>
        <begin position="24"/>
        <end position="40"/>
    </location>
</feature>
<accession>A0A4C1TGF3</accession>
<reference evidence="2 3" key="1">
    <citation type="journal article" date="2019" name="Commun. Biol.">
        <title>The bagworm genome reveals a unique fibroin gene that provides high tensile strength.</title>
        <authorList>
            <person name="Kono N."/>
            <person name="Nakamura H."/>
            <person name="Ohtoshi R."/>
            <person name="Tomita M."/>
            <person name="Numata K."/>
            <person name="Arakawa K."/>
        </authorList>
    </citation>
    <scope>NUCLEOTIDE SEQUENCE [LARGE SCALE GENOMIC DNA]</scope>
</reference>
<evidence type="ECO:0000313" key="2">
    <source>
        <dbReference type="EMBL" id="GBP13589.1"/>
    </source>
</evidence>
<keyword evidence="3" id="KW-1185">Reference proteome</keyword>
<dbReference type="Proteomes" id="UP000299102">
    <property type="component" value="Unassembled WGS sequence"/>
</dbReference>
<evidence type="ECO:0000313" key="3">
    <source>
        <dbReference type="Proteomes" id="UP000299102"/>
    </source>
</evidence>
<protein>
    <submittedName>
        <fullName evidence="2">Uncharacterized protein</fullName>
    </submittedName>
</protein>
<comment type="caution">
    <text evidence="2">The sequence shown here is derived from an EMBL/GenBank/DDBJ whole genome shotgun (WGS) entry which is preliminary data.</text>
</comment>
<proteinExistence type="predicted"/>
<feature type="region of interest" description="Disordered" evidence="1">
    <location>
        <begin position="17"/>
        <end position="47"/>
    </location>
</feature>
<organism evidence="2 3">
    <name type="scientific">Eumeta variegata</name>
    <name type="common">Bagworm moth</name>
    <name type="synonym">Eumeta japonica</name>
    <dbReference type="NCBI Taxonomy" id="151549"/>
    <lineage>
        <taxon>Eukaryota</taxon>
        <taxon>Metazoa</taxon>
        <taxon>Ecdysozoa</taxon>
        <taxon>Arthropoda</taxon>
        <taxon>Hexapoda</taxon>
        <taxon>Insecta</taxon>
        <taxon>Pterygota</taxon>
        <taxon>Neoptera</taxon>
        <taxon>Endopterygota</taxon>
        <taxon>Lepidoptera</taxon>
        <taxon>Glossata</taxon>
        <taxon>Ditrysia</taxon>
        <taxon>Tineoidea</taxon>
        <taxon>Psychidae</taxon>
        <taxon>Oiketicinae</taxon>
        <taxon>Eumeta</taxon>
    </lineage>
</organism>